<dbReference type="PROSITE" id="PS00455">
    <property type="entry name" value="AMP_BINDING"/>
    <property type="match status" value="1"/>
</dbReference>
<keyword evidence="5" id="KW-0547">Nucleotide-binding</keyword>
<proteinExistence type="inferred from homology"/>
<keyword evidence="4 11" id="KW-0812">Transmembrane</keyword>
<evidence type="ECO:0000256" key="10">
    <source>
        <dbReference type="ARBA" id="ARBA00048666"/>
    </source>
</evidence>
<dbReference type="GO" id="GO:0005524">
    <property type="term" value="F:ATP binding"/>
    <property type="evidence" value="ECO:0007669"/>
    <property type="project" value="UniProtKB-KW"/>
</dbReference>
<dbReference type="Gene3D" id="3.30.300.30">
    <property type="match status" value="1"/>
</dbReference>
<dbReference type="FunFam" id="3.30.300.30:FF:000020">
    <property type="entry name" value="Long-chain fatty acid transporter"/>
    <property type="match status" value="1"/>
</dbReference>
<evidence type="ECO:0000256" key="9">
    <source>
        <dbReference type="ARBA" id="ARBA00041297"/>
    </source>
</evidence>
<feature type="transmembrane region" description="Helical" evidence="11">
    <location>
        <begin position="20"/>
        <end position="39"/>
    </location>
</feature>
<dbReference type="InterPro" id="IPR045851">
    <property type="entry name" value="AMP-bd_C_sf"/>
</dbReference>
<evidence type="ECO:0000259" key="12">
    <source>
        <dbReference type="Pfam" id="PF00501"/>
    </source>
</evidence>
<accession>A0A834RDF4</accession>
<dbReference type="GO" id="GO:0044539">
    <property type="term" value="P:long-chain fatty acid import into cell"/>
    <property type="evidence" value="ECO:0007669"/>
    <property type="project" value="TreeGrafter"/>
</dbReference>
<dbReference type="OrthoDB" id="6408524at2759"/>
<evidence type="ECO:0000256" key="6">
    <source>
        <dbReference type="ARBA" id="ARBA00022840"/>
    </source>
</evidence>
<dbReference type="GO" id="GO:0005324">
    <property type="term" value="F:long-chain fatty acid transmembrane transporter activity"/>
    <property type="evidence" value="ECO:0007669"/>
    <property type="project" value="TreeGrafter"/>
</dbReference>
<dbReference type="GO" id="GO:0004467">
    <property type="term" value="F:long-chain fatty acid-CoA ligase activity"/>
    <property type="evidence" value="ECO:0007669"/>
    <property type="project" value="TreeGrafter"/>
</dbReference>
<dbReference type="OMA" id="HARYFLM"/>
<evidence type="ECO:0000256" key="1">
    <source>
        <dbReference type="ARBA" id="ARBA00006432"/>
    </source>
</evidence>
<feature type="domain" description="AMP-binding enzyme C-terminal" evidence="13">
    <location>
        <begin position="546"/>
        <end position="621"/>
    </location>
</feature>
<dbReference type="PANTHER" id="PTHR43107">
    <property type="entry name" value="LONG-CHAIN FATTY ACID TRANSPORT PROTEIN"/>
    <property type="match status" value="1"/>
</dbReference>
<keyword evidence="16" id="KW-1185">Reference proteome</keyword>
<evidence type="ECO:0000259" key="13">
    <source>
        <dbReference type="Pfam" id="PF13193"/>
    </source>
</evidence>
<dbReference type="NCBIfam" id="NF006134">
    <property type="entry name" value="PRK08279.1"/>
    <property type="match status" value="1"/>
</dbReference>
<dbReference type="AlphaFoldDB" id="A0A834RDF4"/>
<evidence type="ECO:0000256" key="3">
    <source>
        <dbReference type="ARBA" id="ARBA00022598"/>
    </source>
</evidence>
<feature type="domain" description="AMP-dependent synthetase/ligase" evidence="12">
    <location>
        <begin position="99"/>
        <end position="459"/>
    </location>
</feature>
<evidence type="ECO:0000256" key="8">
    <source>
        <dbReference type="ARBA" id="ARBA00036527"/>
    </source>
</evidence>
<dbReference type="PANTHER" id="PTHR43107:SF15">
    <property type="entry name" value="FATTY ACID TRANSPORT PROTEIN 3, ISOFORM A"/>
    <property type="match status" value="1"/>
</dbReference>
<comment type="catalytic activity">
    <reaction evidence="10">
        <text>tetracosanoate + ATP + CoA = tetracosanoyl-CoA + AMP + diphosphate</text>
        <dbReference type="Rhea" id="RHEA:33639"/>
        <dbReference type="ChEBI" id="CHEBI:30616"/>
        <dbReference type="ChEBI" id="CHEBI:31014"/>
        <dbReference type="ChEBI" id="CHEBI:33019"/>
        <dbReference type="ChEBI" id="CHEBI:57287"/>
        <dbReference type="ChEBI" id="CHEBI:65052"/>
        <dbReference type="ChEBI" id="CHEBI:456215"/>
    </reaction>
    <physiologicalReaction direction="left-to-right" evidence="10">
        <dbReference type="Rhea" id="RHEA:33640"/>
    </physiologicalReaction>
</comment>
<keyword evidence="11" id="KW-0472">Membrane</keyword>
<keyword evidence="6" id="KW-0067">ATP-binding</keyword>
<evidence type="ECO:0000256" key="7">
    <source>
        <dbReference type="ARBA" id="ARBA00022989"/>
    </source>
</evidence>
<dbReference type="GO" id="GO:0005886">
    <property type="term" value="C:plasma membrane"/>
    <property type="evidence" value="ECO:0007669"/>
    <property type="project" value="TreeGrafter"/>
</dbReference>
<comment type="catalytic activity">
    <reaction evidence="8">
        <text>a very long-chain fatty acid + ATP + CoA = a very long-chain fatty acyl-CoA + AMP + diphosphate</text>
        <dbReference type="Rhea" id="RHEA:54536"/>
        <dbReference type="ChEBI" id="CHEBI:30616"/>
        <dbReference type="ChEBI" id="CHEBI:33019"/>
        <dbReference type="ChEBI" id="CHEBI:57287"/>
        <dbReference type="ChEBI" id="CHEBI:58950"/>
        <dbReference type="ChEBI" id="CHEBI:138261"/>
        <dbReference type="ChEBI" id="CHEBI:456215"/>
    </reaction>
    <physiologicalReaction direction="left-to-right" evidence="8">
        <dbReference type="Rhea" id="RHEA:54537"/>
    </physiologicalReaction>
</comment>
<dbReference type="InterPro" id="IPR020845">
    <property type="entry name" value="AMP-binding_CS"/>
</dbReference>
<keyword evidence="3" id="KW-0436">Ligase</keyword>
<evidence type="ECO:0000256" key="2">
    <source>
        <dbReference type="ARBA" id="ARBA00022448"/>
    </source>
</evidence>
<dbReference type="Gene3D" id="3.40.50.12780">
    <property type="entry name" value="N-terminal domain of ligase-like"/>
    <property type="match status" value="1"/>
</dbReference>
<reference evidence="14" key="2">
    <citation type="submission" date="2020-01" db="EMBL/GenBank/DDBJ databases">
        <authorList>
            <person name="Korhonen P.K.K."/>
            <person name="Guangxu M.G."/>
            <person name="Wang T.W."/>
            <person name="Stroehlein A.J.S."/>
            <person name="Young N.D."/>
            <person name="Ang C.-S.A."/>
            <person name="Fernando D.W.F."/>
            <person name="Lu H.L."/>
            <person name="Taylor S.T."/>
            <person name="Ehtesham M.E.M."/>
            <person name="Najaraj S.H.N."/>
            <person name="Harsha G.H.G."/>
            <person name="Madugundu A.M."/>
            <person name="Renuse S.R."/>
            <person name="Holt D.H."/>
            <person name="Pandey A.P."/>
            <person name="Papenfuss A.P."/>
            <person name="Gasser R.B.G."/>
            <person name="Fischer K.F."/>
        </authorList>
    </citation>
    <scope>NUCLEOTIDE SEQUENCE</scope>
    <source>
        <strain evidence="14">SSS_KF_BRIS2020</strain>
    </source>
</reference>
<evidence type="ECO:0000313" key="14">
    <source>
        <dbReference type="EMBL" id="KAF7493521.1"/>
    </source>
</evidence>
<dbReference type="Pfam" id="PF13193">
    <property type="entry name" value="AMP-binding_C"/>
    <property type="match status" value="1"/>
</dbReference>
<name>A0A834RDF4_SARSC</name>
<dbReference type="EnsemblMetazoa" id="SSS_7896s_mrna">
    <property type="protein sequence ID" value="KAF7493521.1"/>
    <property type="gene ID" value="SSS_7896"/>
</dbReference>
<keyword evidence="7 11" id="KW-1133">Transmembrane helix</keyword>
<dbReference type="EMBL" id="WVUK01000055">
    <property type="protein sequence ID" value="KAF7493521.1"/>
    <property type="molecule type" value="Genomic_DNA"/>
</dbReference>
<evidence type="ECO:0000313" key="16">
    <source>
        <dbReference type="Proteomes" id="UP000070412"/>
    </source>
</evidence>
<dbReference type="Proteomes" id="UP000070412">
    <property type="component" value="Unassembled WGS sequence"/>
</dbReference>
<dbReference type="SUPFAM" id="SSF56801">
    <property type="entry name" value="Acetyl-CoA synthetase-like"/>
    <property type="match status" value="1"/>
</dbReference>
<dbReference type="Pfam" id="PF00501">
    <property type="entry name" value="AMP-binding"/>
    <property type="match status" value="1"/>
</dbReference>
<evidence type="ECO:0000256" key="11">
    <source>
        <dbReference type="SAM" id="Phobius"/>
    </source>
</evidence>
<reference evidence="15" key="3">
    <citation type="submission" date="2022-06" db="UniProtKB">
        <authorList>
            <consortium name="EnsemblMetazoa"/>
        </authorList>
    </citation>
    <scope>IDENTIFICATION</scope>
</reference>
<evidence type="ECO:0000256" key="5">
    <source>
        <dbReference type="ARBA" id="ARBA00022741"/>
    </source>
</evidence>
<organism evidence="14">
    <name type="scientific">Sarcoptes scabiei</name>
    <name type="common">Itch mite</name>
    <name type="synonym">Acarus scabiei</name>
    <dbReference type="NCBI Taxonomy" id="52283"/>
    <lineage>
        <taxon>Eukaryota</taxon>
        <taxon>Metazoa</taxon>
        <taxon>Ecdysozoa</taxon>
        <taxon>Arthropoda</taxon>
        <taxon>Chelicerata</taxon>
        <taxon>Arachnida</taxon>
        <taxon>Acari</taxon>
        <taxon>Acariformes</taxon>
        <taxon>Sarcoptiformes</taxon>
        <taxon>Astigmata</taxon>
        <taxon>Psoroptidia</taxon>
        <taxon>Sarcoptoidea</taxon>
        <taxon>Sarcoptidae</taxon>
        <taxon>Sarcoptinae</taxon>
        <taxon>Sarcoptes</taxon>
    </lineage>
</organism>
<dbReference type="InterPro" id="IPR025110">
    <property type="entry name" value="AMP-bd_C"/>
</dbReference>
<gene>
    <name evidence="14" type="ORF">SSS_7896</name>
</gene>
<dbReference type="InterPro" id="IPR000873">
    <property type="entry name" value="AMP-dep_synth/lig_dom"/>
</dbReference>
<sequence>MMKIQIFNYLWNVSKLTKDFIGNCLFISVSMVTALHSAFSSYFKKISRFFVEYANAGYEYLFVASKTVYRDALSLIRFIQTNVFLYWMKFNNQSVPKIFQKNCQSHPKKVLFLYENQKWTFEQVDIFSNRIANYFLKEGYEKGNEIALFMENRPEYVALWLGLAKAGLITALVNNNQCGKSLLHSMTVIDCKAIIYGSELSQVIDEIKETLLMQNPSIKFYIYETSNINIEDNFVATKCLRLNDEIKEITAEPPQDIIDATSFSDCLLYIYTSGTEGLPKAAIIKNSRFIYIGAAVRFMINIRSNDILYTSLPLYHLAAGTLGVCQSVVFGNTMVIRNKFSASNFWKDCIRYNCTIAQYIGEICRYLLLQPCTPYDRAHNIRLMFGNGLRPNIWRNFVDRFNIKQIGELYGSTEGNANIINVDNKEGACGFISQIAPCVYPATLIKVDENTGEPIRDNNGLCVKVKPGEIGQFVGKITNGNPTRAFDGYANKEATLKKIIHDVFSKGDCAFASGDLLFMDRFGYLFFKDRCGDTYRWKGENVSTMEVEAIISNTIKLSDCVVFGVEIPFHEGKAGMAVILDQNRSIDLNEMLQYLSQRLPHYMIPTFIRLVDHLEVTSTHKMLKMTYKKQGFDPKIIKDPLYFFDSKEFEYIPMTNQLHQNLIEGKIRI</sequence>
<evidence type="ECO:0000313" key="15">
    <source>
        <dbReference type="EnsemblMetazoa" id="KAF7493521.1"/>
    </source>
</evidence>
<dbReference type="InterPro" id="IPR042099">
    <property type="entry name" value="ANL_N_sf"/>
</dbReference>
<comment type="similarity">
    <text evidence="1">Belongs to the ATP-dependent AMP-binding enzyme family.</text>
</comment>
<protein>
    <recommendedName>
        <fullName evidence="9">Long-chain-fatty-acid--CoA ligase</fullName>
    </recommendedName>
</protein>
<keyword evidence="2" id="KW-0813">Transport</keyword>
<reference evidence="16" key="1">
    <citation type="journal article" date="2020" name="PLoS Negl. Trop. Dis.">
        <title>High-quality nuclear genome for Sarcoptes scabiei-A critical resource for a neglected parasite.</title>
        <authorList>
            <person name="Korhonen P.K."/>
            <person name="Gasser R.B."/>
            <person name="Ma G."/>
            <person name="Wang T."/>
            <person name="Stroehlein A.J."/>
            <person name="Young N.D."/>
            <person name="Ang C.S."/>
            <person name="Fernando D.D."/>
            <person name="Lu H.C."/>
            <person name="Taylor S."/>
            <person name="Reynolds S.L."/>
            <person name="Mofiz E."/>
            <person name="Najaraj S.H."/>
            <person name="Gowda H."/>
            <person name="Madugundu A."/>
            <person name="Renuse S."/>
            <person name="Holt D."/>
            <person name="Pandey A."/>
            <person name="Papenfuss A.T."/>
            <person name="Fischer K."/>
        </authorList>
    </citation>
    <scope>NUCLEOTIDE SEQUENCE [LARGE SCALE GENOMIC DNA]</scope>
</reference>
<evidence type="ECO:0000256" key="4">
    <source>
        <dbReference type="ARBA" id="ARBA00022692"/>
    </source>
</evidence>
<dbReference type="FunFam" id="3.40.50.12780:FF:000005">
    <property type="entry name" value="Solute carrier family 27 member 6"/>
    <property type="match status" value="1"/>
</dbReference>
<dbReference type="GO" id="GO:0005789">
    <property type="term" value="C:endoplasmic reticulum membrane"/>
    <property type="evidence" value="ECO:0007669"/>
    <property type="project" value="TreeGrafter"/>
</dbReference>